<dbReference type="EMBL" id="JARBHB010000005">
    <property type="protein sequence ID" value="KAJ8884707.1"/>
    <property type="molecule type" value="Genomic_DNA"/>
</dbReference>
<evidence type="ECO:0000313" key="2">
    <source>
        <dbReference type="EMBL" id="KAJ8884707.1"/>
    </source>
</evidence>
<accession>A0ABQ9HKE6</accession>
<evidence type="ECO:0000256" key="1">
    <source>
        <dbReference type="SAM" id="MobiDB-lite"/>
    </source>
</evidence>
<proteinExistence type="predicted"/>
<sequence>MSSKSLEMDSVSDDEGCQVSDASTESSDHQKDSEISVSSSENEDECSTDNGLQDRHNKNVLPGRNNYKWSEIPQATS</sequence>
<keyword evidence="3" id="KW-1185">Reference proteome</keyword>
<protein>
    <submittedName>
        <fullName evidence="2">Uncharacterized protein</fullName>
    </submittedName>
</protein>
<feature type="region of interest" description="Disordered" evidence="1">
    <location>
        <begin position="1"/>
        <end position="77"/>
    </location>
</feature>
<comment type="caution">
    <text evidence="2">The sequence shown here is derived from an EMBL/GenBank/DDBJ whole genome shotgun (WGS) entry which is preliminary data.</text>
</comment>
<dbReference type="Proteomes" id="UP001159363">
    <property type="component" value="Chromosome 4"/>
</dbReference>
<reference evidence="2 3" key="1">
    <citation type="submission" date="2023-02" db="EMBL/GenBank/DDBJ databases">
        <title>LHISI_Scaffold_Assembly.</title>
        <authorList>
            <person name="Stuart O.P."/>
            <person name="Cleave R."/>
            <person name="Magrath M.J.L."/>
            <person name="Mikheyev A.S."/>
        </authorList>
    </citation>
    <scope>NUCLEOTIDE SEQUENCE [LARGE SCALE GENOMIC DNA]</scope>
    <source>
        <strain evidence="2">Daus_M_001</strain>
        <tissue evidence="2">Leg muscle</tissue>
    </source>
</reference>
<name>A0ABQ9HKE6_9NEOP</name>
<evidence type="ECO:0000313" key="3">
    <source>
        <dbReference type="Proteomes" id="UP001159363"/>
    </source>
</evidence>
<organism evidence="2 3">
    <name type="scientific">Dryococelus australis</name>
    <dbReference type="NCBI Taxonomy" id="614101"/>
    <lineage>
        <taxon>Eukaryota</taxon>
        <taxon>Metazoa</taxon>
        <taxon>Ecdysozoa</taxon>
        <taxon>Arthropoda</taxon>
        <taxon>Hexapoda</taxon>
        <taxon>Insecta</taxon>
        <taxon>Pterygota</taxon>
        <taxon>Neoptera</taxon>
        <taxon>Polyneoptera</taxon>
        <taxon>Phasmatodea</taxon>
        <taxon>Verophasmatodea</taxon>
        <taxon>Anareolatae</taxon>
        <taxon>Phasmatidae</taxon>
        <taxon>Eurycanthinae</taxon>
        <taxon>Dryococelus</taxon>
    </lineage>
</organism>
<gene>
    <name evidence="2" type="ORF">PR048_016565</name>
</gene>